<evidence type="ECO:0000259" key="1">
    <source>
        <dbReference type="SMART" id="SM00563"/>
    </source>
</evidence>
<keyword evidence="2" id="KW-0012">Acyltransferase</keyword>
<dbReference type="AlphaFoldDB" id="A0A7C5R0U0"/>
<dbReference type="SUPFAM" id="SSF69593">
    <property type="entry name" value="Glycerol-3-phosphate (1)-acyltransferase"/>
    <property type="match status" value="1"/>
</dbReference>
<name>A0A7C5R0U0_9PROT</name>
<accession>A0A7C5R0U0</accession>
<dbReference type="InterPro" id="IPR002123">
    <property type="entry name" value="Plipid/glycerol_acylTrfase"/>
</dbReference>
<protein>
    <submittedName>
        <fullName evidence="2">Acyltransferase</fullName>
    </submittedName>
</protein>
<organism evidence="2">
    <name type="scientific">Hellea balneolensis</name>
    <dbReference type="NCBI Taxonomy" id="287478"/>
    <lineage>
        <taxon>Bacteria</taxon>
        <taxon>Pseudomonadati</taxon>
        <taxon>Pseudomonadota</taxon>
        <taxon>Alphaproteobacteria</taxon>
        <taxon>Maricaulales</taxon>
        <taxon>Robiginitomaculaceae</taxon>
        <taxon>Hellea</taxon>
    </lineage>
</organism>
<dbReference type="Proteomes" id="UP000885830">
    <property type="component" value="Unassembled WGS sequence"/>
</dbReference>
<dbReference type="SMART" id="SM00563">
    <property type="entry name" value="PlsC"/>
    <property type="match status" value="1"/>
</dbReference>
<proteinExistence type="predicted"/>
<feature type="domain" description="Phospholipid/glycerol acyltransferase" evidence="1">
    <location>
        <begin position="79"/>
        <end position="201"/>
    </location>
</feature>
<dbReference type="EMBL" id="DRMJ01000317">
    <property type="protein sequence ID" value="HHL43184.1"/>
    <property type="molecule type" value="Genomic_DNA"/>
</dbReference>
<comment type="caution">
    <text evidence="2">The sequence shown here is derived from an EMBL/GenBank/DDBJ whole genome shotgun (WGS) entry which is preliminary data.</text>
</comment>
<evidence type="ECO:0000313" key="2">
    <source>
        <dbReference type="EMBL" id="HHL43184.1"/>
    </source>
</evidence>
<gene>
    <name evidence="2" type="ORF">ENJ42_06170</name>
</gene>
<reference evidence="2" key="1">
    <citation type="journal article" date="2020" name="mSystems">
        <title>Genome- and Community-Level Interaction Insights into Carbon Utilization and Element Cycling Functions of Hydrothermarchaeota in Hydrothermal Sediment.</title>
        <authorList>
            <person name="Zhou Z."/>
            <person name="Liu Y."/>
            <person name="Xu W."/>
            <person name="Pan J."/>
            <person name="Luo Z.H."/>
            <person name="Li M."/>
        </authorList>
    </citation>
    <scope>NUCLEOTIDE SEQUENCE [LARGE SCALE GENOMIC DNA]</scope>
    <source>
        <strain evidence="2">HyVt-485</strain>
    </source>
</reference>
<dbReference type="GO" id="GO:0016746">
    <property type="term" value="F:acyltransferase activity"/>
    <property type="evidence" value="ECO:0007669"/>
    <property type="project" value="UniProtKB-KW"/>
</dbReference>
<sequence>MHIVDELIYERAEKLISRPWLWKLLKPNLYKMLGYKGAVAMADAVKNLSGRAAFSHMANLLSPAPQIKGLGHIPETGAVIIIANHPTGLADGVFVYEALKDKRPDHIYLANADALRVVPKCEDIIIPVEWVKSKRTREKTKATLRALNQAISEERAVVIFPSGALAELTFSGLKDRPWNPTAVSIARKRNVPIVPLYIRARNSALYYVLSLVHNELRDITLFHELLNKKEYQPIMKFGNPIRPDSLPKGGTKATAYIRSIVERLK</sequence>
<dbReference type="Pfam" id="PF01553">
    <property type="entry name" value="Acyltransferase"/>
    <property type="match status" value="1"/>
</dbReference>
<keyword evidence="2" id="KW-0808">Transferase</keyword>